<dbReference type="EMBL" id="BOPF01000012">
    <property type="protein sequence ID" value="GIJ46616.1"/>
    <property type="molecule type" value="Genomic_DNA"/>
</dbReference>
<dbReference type="RefSeq" id="WP_373317906.1">
    <property type="nucleotide sequence ID" value="NZ_BOPF01000012.1"/>
</dbReference>
<name>A0A8J4DR21_9ACTN</name>
<accession>A0A8J4DR21</accession>
<dbReference type="Pfam" id="PF08327">
    <property type="entry name" value="AHSA1"/>
    <property type="match status" value="1"/>
</dbReference>
<organism evidence="3 4">
    <name type="scientific">Virgisporangium aliadipatigenens</name>
    <dbReference type="NCBI Taxonomy" id="741659"/>
    <lineage>
        <taxon>Bacteria</taxon>
        <taxon>Bacillati</taxon>
        <taxon>Actinomycetota</taxon>
        <taxon>Actinomycetes</taxon>
        <taxon>Micromonosporales</taxon>
        <taxon>Micromonosporaceae</taxon>
        <taxon>Virgisporangium</taxon>
    </lineage>
</organism>
<dbReference type="InterPro" id="IPR013538">
    <property type="entry name" value="ASHA1/2-like_C"/>
</dbReference>
<proteinExistence type="inferred from homology"/>
<reference evidence="3" key="1">
    <citation type="submission" date="2021-01" db="EMBL/GenBank/DDBJ databases">
        <title>Whole genome shotgun sequence of Virgisporangium aliadipatigenens NBRC 105644.</title>
        <authorList>
            <person name="Komaki H."/>
            <person name="Tamura T."/>
        </authorList>
    </citation>
    <scope>NUCLEOTIDE SEQUENCE</scope>
    <source>
        <strain evidence="3">NBRC 105644</strain>
    </source>
</reference>
<dbReference type="Proteomes" id="UP000619260">
    <property type="component" value="Unassembled WGS sequence"/>
</dbReference>
<evidence type="ECO:0000313" key="4">
    <source>
        <dbReference type="Proteomes" id="UP000619260"/>
    </source>
</evidence>
<gene>
    <name evidence="3" type="ORF">Val02_35020</name>
</gene>
<sequence>MTVELETRGDREIVLRRDFRAPRHLVYAAWTVPDLLKRWYGADGWQLVECAVDLRVGGAWRFVSVGPGGARMVQSGVYTHLAPPSRLECTEIFDEQSYPGETLVAHHFTEAAGVTTATTTLRFATPFGRDTVLGYPMRRGLGEGYRRLDALLLERTP</sequence>
<dbReference type="Gene3D" id="3.30.530.20">
    <property type="match status" value="1"/>
</dbReference>
<comment type="caution">
    <text evidence="3">The sequence shown here is derived from an EMBL/GenBank/DDBJ whole genome shotgun (WGS) entry which is preliminary data.</text>
</comment>
<keyword evidence="4" id="KW-1185">Reference proteome</keyword>
<protein>
    <recommendedName>
        <fullName evidence="2">Activator of Hsp90 ATPase homologue 1/2-like C-terminal domain-containing protein</fullName>
    </recommendedName>
</protein>
<dbReference type="SUPFAM" id="SSF55961">
    <property type="entry name" value="Bet v1-like"/>
    <property type="match status" value="1"/>
</dbReference>
<evidence type="ECO:0000313" key="3">
    <source>
        <dbReference type="EMBL" id="GIJ46616.1"/>
    </source>
</evidence>
<evidence type="ECO:0000259" key="2">
    <source>
        <dbReference type="Pfam" id="PF08327"/>
    </source>
</evidence>
<comment type="similarity">
    <text evidence="1">Belongs to the AHA1 family.</text>
</comment>
<evidence type="ECO:0000256" key="1">
    <source>
        <dbReference type="ARBA" id="ARBA00006817"/>
    </source>
</evidence>
<dbReference type="InterPro" id="IPR023393">
    <property type="entry name" value="START-like_dom_sf"/>
</dbReference>
<dbReference type="AlphaFoldDB" id="A0A8J4DR21"/>
<feature type="domain" description="Activator of Hsp90 ATPase homologue 1/2-like C-terminal" evidence="2">
    <location>
        <begin position="20"/>
        <end position="152"/>
    </location>
</feature>